<dbReference type="GeneID" id="19011246"/>
<dbReference type="RefSeq" id="XP_007508576.1">
    <property type="nucleotide sequence ID" value="XM_007508514.1"/>
</dbReference>
<dbReference type="AlphaFoldDB" id="K8FD72"/>
<sequence length="425" mass="47684">MKPLKIFVLLSSSVVLFENLGAFGEVSAASTTGRRGALSSADDDEAAASFDVLDKEDASSNPEEEEKKMNSWIDFCSSSARELYESPIDPILESEVQNRRQDPPIKITDRGQMWFRAESNVRADARTKSAIFEKRSKSIPLMLFGDSITEYWKLRVNREVLMKTLRVENERDVFVNGISGDETSHALYRLTHGAFPRATVDDIVVMIGTNNLGRAYRLGVEYSNRMKKADEECLNEEQVRAIREEIPNAVAGILAVIEKIRVMSPNSRIVVLGILPRGLRNVRAWTGTPQASIHDMETSQRLPDADALESRAFKGQFTLPNVFTKAIDFVNDAVKRGVENEKVGGDMVYYRECADAFLTVVDEESDAKMLNYDLMRDALHPDKPRGYEALGKCVRDILDSLPENWEFQNVRARESGEIAQMGVAT</sequence>
<keyword evidence="4" id="KW-1185">Reference proteome</keyword>
<keyword evidence="1" id="KW-0732">Signal</keyword>
<dbReference type="PANTHER" id="PTHR30383">
    <property type="entry name" value="THIOESTERASE 1/PROTEASE 1/LYSOPHOSPHOLIPASE L1"/>
    <property type="match status" value="1"/>
</dbReference>
<dbReference type="KEGG" id="bpg:Bathy16g01560"/>
<dbReference type="OrthoDB" id="505607at2759"/>
<dbReference type="Gene3D" id="3.40.50.1110">
    <property type="entry name" value="SGNH hydrolase"/>
    <property type="match status" value="1"/>
</dbReference>
<feature type="domain" description="SGNH hydrolase-type esterase" evidence="2">
    <location>
        <begin position="143"/>
        <end position="280"/>
    </location>
</feature>
<proteinExistence type="predicted"/>
<organism evidence="3 4">
    <name type="scientific">Bathycoccus prasinos</name>
    <dbReference type="NCBI Taxonomy" id="41875"/>
    <lineage>
        <taxon>Eukaryota</taxon>
        <taxon>Viridiplantae</taxon>
        <taxon>Chlorophyta</taxon>
        <taxon>Mamiellophyceae</taxon>
        <taxon>Mamiellales</taxon>
        <taxon>Bathycoccaceae</taxon>
        <taxon>Bathycoccus</taxon>
    </lineage>
</organism>
<dbReference type="Proteomes" id="UP000198341">
    <property type="component" value="Chromosome 16"/>
</dbReference>
<reference evidence="3 4" key="1">
    <citation type="submission" date="2011-10" db="EMBL/GenBank/DDBJ databases">
        <authorList>
            <person name="Genoscope - CEA"/>
        </authorList>
    </citation>
    <scope>NUCLEOTIDE SEQUENCE [LARGE SCALE GENOMIC DNA]</scope>
    <source>
        <strain evidence="3 4">RCC 1105</strain>
    </source>
</reference>
<evidence type="ECO:0000313" key="4">
    <source>
        <dbReference type="Proteomes" id="UP000198341"/>
    </source>
</evidence>
<dbReference type="InterPro" id="IPR036514">
    <property type="entry name" value="SGNH_hydro_sf"/>
</dbReference>
<dbReference type="EMBL" id="FO082263">
    <property type="protein sequence ID" value="CCO20193.1"/>
    <property type="molecule type" value="Genomic_DNA"/>
</dbReference>
<dbReference type="InterPro" id="IPR051532">
    <property type="entry name" value="Ester_Hydrolysis_Enzymes"/>
</dbReference>
<name>K8FD72_9CHLO</name>
<evidence type="ECO:0000259" key="2">
    <source>
        <dbReference type="Pfam" id="PF13472"/>
    </source>
</evidence>
<dbReference type="Pfam" id="PF13472">
    <property type="entry name" value="Lipase_GDSL_2"/>
    <property type="match status" value="1"/>
</dbReference>
<protein>
    <recommendedName>
        <fullName evidence="2">SGNH hydrolase-type esterase domain-containing protein</fullName>
    </recommendedName>
</protein>
<evidence type="ECO:0000256" key="1">
    <source>
        <dbReference type="SAM" id="SignalP"/>
    </source>
</evidence>
<feature type="signal peptide" evidence="1">
    <location>
        <begin position="1"/>
        <end position="28"/>
    </location>
</feature>
<dbReference type="SUPFAM" id="SSF52266">
    <property type="entry name" value="SGNH hydrolase"/>
    <property type="match status" value="1"/>
</dbReference>
<feature type="chain" id="PRO_5003917987" description="SGNH hydrolase-type esterase domain-containing protein" evidence="1">
    <location>
        <begin position="29"/>
        <end position="425"/>
    </location>
</feature>
<evidence type="ECO:0000313" key="3">
    <source>
        <dbReference type="EMBL" id="CCO20193.1"/>
    </source>
</evidence>
<dbReference type="InterPro" id="IPR013830">
    <property type="entry name" value="SGNH_hydro"/>
</dbReference>
<accession>K8FD72</accession>
<dbReference type="PANTHER" id="PTHR30383:SF29">
    <property type="entry name" value="SGNH HYDROLASE-TYPE ESTERASE DOMAIN-CONTAINING PROTEIN"/>
    <property type="match status" value="1"/>
</dbReference>
<gene>
    <name evidence="3" type="ordered locus">Bathy16g01560</name>
</gene>